<comment type="caution">
    <text evidence="2">The sequence shown here is derived from an EMBL/GenBank/DDBJ whole genome shotgun (WGS) entry which is preliminary data.</text>
</comment>
<keyword evidence="1" id="KW-1133">Transmembrane helix</keyword>
<keyword evidence="3" id="KW-1185">Reference proteome</keyword>
<organism evidence="2 3">
    <name type="scientific">Thermosporothrix hazakensis</name>
    <dbReference type="NCBI Taxonomy" id="644383"/>
    <lineage>
        <taxon>Bacteria</taxon>
        <taxon>Bacillati</taxon>
        <taxon>Chloroflexota</taxon>
        <taxon>Ktedonobacteria</taxon>
        <taxon>Ktedonobacterales</taxon>
        <taxon>Thermosporotrichaceae</taxon>
        <taxon>Thermosporothrix</taxon>
    </lineage>
</organism>
<reference evidence="2 3" key="1">
    <citation type="submission" date="2018-06" db="EMBL/GenBank/DDBJ databases">
        <title>Genomic Encyclopedia of Archaeal and Bacterial Type Strains, Phase II (KMG-II): from individual species to whole genera.</title>
        <authorList>
            <person name="Goeker M."/>
        </authorList>
    </citation>
    <scope>NUCLEOTIDE SEQUENCE [LARGE SCALE GENOMIC DNA]</scope>
    <source>
        <strain evidence="2 3">ATCC BAA-1881</strain>
    </source>
</reference>
<keyword evidence="1" id="KW-0812">Transmembrane</keyword>
<evidence type="ECO:0000313" key="3">
    <source>
        <dbReference type="Proteomes" id="UP000248806"/>
    </source>
</evidence>
<accession>A0A326U4I3</accession>
<sequence>MRQKKQPENQQHTSSFYSMHTQPVTFSNTAPLPPLHLPAESRWRSFGHSCKQFGVALVRKINQMLGLALLVTFLLLGGRFVLTGFHLQRHPSLFVQWMYLCSDPLALPFQNVLPHTRYQGFLIDGSLILAIVVYCILALILRRFLTLLITEPR</sequence>
<protein>
    <submittedName>
        <fullName evidence="2">YGGT family protein</fullName>
    </submittedName>
</protein>
<keyword evidence="1" id="KW-0472">Membrane</keyword>
<evidence type="ECO:0000313" key="2">
    <source>
        <dbReference type="EMBL" id="PZW26637.1"/>
    </source>
</evidence>
<evidence type="ECO:0000256" key="1">
    <source>
        <dbReference type="SAM" id="Phobius"/>
    </source>
</evidence>
<dbReference type="Proteomes" id="UP000248806">
    <property type="component" value="Unassembled WGS sequence"/>
</dbReference>
<name>A0A326U4I3_THEHA</name>
<dbReference type="AlphaFoldDB" id="A0A326U4I3"/>
<dbReference type="RefSeq" id="WP_170142742.1">
    <property type="nucleotide sequence ID" value="NZ_BIFX01000001.1"/>
</dbReference>
<proteinExistence type="predicted"/>
<gene>
    <name evidence="2" type="ORF">EI42_03789</name>
</gene>
<feature type="transmembrane region" description="Helical" evidence="1">
    <location>
        <begin position="121"/>
        <end position="141"/>
    </location>
</feature>
<dbReference type="EMBL" id="QKUF01000014">
    <property type="protein sequence ID" value="PZW26637.1"/>
    <property type="molecule type" value="Genomic_DNA"/>
</dbReference>
<feature type="transmembrane region" description="Helical" evidence="1">
    <location>
        <begin position="67"/>
        <end position="87"/>
    </location>
</feature>